<dbReference type="AlphaFoldDB" id="A0A015K259"/>
<dbReference type="OrthoDB" id="2394875at2759"/>
<sequence length="506" mass="59919">MPRQLLSDCLNEIFEHLEDDKITLHSCLLVNRLFCEIAIKILWRNIWNFKYSIIYKPYYRTHVPSAIINTLIACLPNESKNLLNDNGIFLINPSIIQKPPLFNYPSFCKVLSIHGIDQMIHYILENNHLLITTKSLKFNKYLLSQEILKMFMNQISSLKSLNYYSGYSKKVQNIMFIHLPESKFCLSNLFELNCSSDIYSEFFYQISQICQNIKSLNIKFENFISDGLIDLISLQNNLKSLTLRYYDNKNDLSNNNIIYSTLSKFSLILTKLRIEAYYLPLSFISNFLNLQEIILSLESEDSFDDFNHLQFINFKNLKILKFLFKISRINLLIKFLEINGKNLLEFCIDYDHDYSLNLAIAKFCPNLKILSTIFMNNELETLKLILNNCKYLENIKVQNGIEDLDNKEFFETLAIYSPKNFFKLEIDYCSFGSLKLLCEKLDEFFINWKNRNPLKLISLIIVTDYRENIDLEVNENMDIIKKYMNLGIIKKFRTRKYDDEECWNSF</sequence>
<dbReference type="EMBL" id="JEMT01012353">
    <property type="protein sequence ID" value="EXX75872.1"/>
    <property type="molecule type" value="Genomic_DNA"/>
</dbReference>
<keyword evidence="2" id="KW-1185">Reference proteome</keyword>
<dbReference type="InterPro" id="IPR032675">
    <property type="entry name" value="LRR_dom_sf"/>
</dbReference>
<evidence type="ECO:0000313" key="1">
    <source>
        <dbReference type="EMBL" id="EXX75872.1"/>
    </source>
</evidence>
<protein>
    <recommendedName>
        <fullName evidence="3">F-box domain-containing protein</fullName>
    </recommendedName>
</protein>
<reference evidence="1 2" key="1">
    <citation type="submission" date="2014-02" db="EMBL/GenBank/DDBJ databases">
        <title>Single nucleus genome sequencing reveals high similarity among nuclei of an endomycorrhizal fungus.</title>
        <authorList>
            <person name="Lin K."/>
            <person name="Geurts R."/>
            <person name="Zhang Z."/>
            <person name="Limpens E."/>
            <person name="Saunders D.G."/>
            <person name="Mu D."/>
            <person name="Pang E."/>
            <person name="Cao H."/>
            <person name="Cha H."/>
            <person name="Lin T."/>
            <person name="Zhou Q."/>
            <person name="Shang Y."/>
            <person name="Li Y."/>
            <person name="Ivanov S."/>
            <person name="Sharma T."/>
            <person name="Velzen R.V."/>
            <person name="Ruijter N.D."/>
            <person name="Aanen D.K."/>
            <person name="Win J."/>
            <person name="Kamoun S."/>
            <person name="Bisseling T."/>
            <person name="Huang S."/>
        </authorList>
    </citation>
    <scope>NUCLEOTIDE SEQUENCE [LARGE SCALE GENOMIC DNA]</scope>
    <source>
        <strain evidence="2">DAOM197198w</strain>
    </source>
</reference>
<accession>A0A015K259</accession>
<gene>
    <name evidence="1" type="ORF">RirG_038110</name>
</gene>
<proteinExistence type="predicted"/>
<name>A0A015K259_RHIIW</name>
<dbReference type="Gene3D" id="3.80.10.10">
    <property type="entry name" value="Ribonuclease Inhibitor"/>
    <property type="match status" value="1"/>
</dbReference>
<dbReference type="Proteomes" id="UP000022910">
    <property type="component" value="Unassembled WGS sequence"/>
</dbReference>
<evidence type="ECO:0000313" key="2">
    <source>
        <dbReference type="Proteomes" id="UP000022910"/>
    </source>
</evidence>
<evidence type="ECO:0008006" key="3">
    <source>
        <dbReference type="Google" id="ProtNLM"/>
    </source>
</evidence>
<comment type="caution">
    <text evidence="1">The sequence shown here is derived from an EMBL/GenBank/DDBJ whole genome shotgun (WGS) entry which is preliminary data.</text>
</comment>
<organism evidence="1 2">
    <name type="scientific">Rhizophagus irregularis (strain DAOM 197198w)</name>
    <name type="common">Glomus intraradices</name>
    <dbReference type="NCBI Taxonomy" id="1432141"/>
    <lineage>
        <taxon>Eukaryota</taxon>
        <taxon>Fungi</taxon>
        <taxon>Fungi incertae sedis</taxon>
        <taxon>Mucoromycota</taxon>
        <taxon>Glomeromycotina</taxon>
        <taxon>Glomeromycetes</taxon>
        <taxon>Glomerales</taxon>
        <taxon>Glomeraceae</taxon>
        <taxon>Rhizophagus</taxon>
    </lineage>
</organism>
<dbReference type="HOGENOM" id="CLU_028913_0_1_1"/>